<dbReference type="CDD" id="cd06849">
    <property type="entry name" value="lipoyl_domain"/>
    <property type="match status" value="1"/>
</dbReference>
<keyword evidence="2" id="KW-0808">Transferase</keyword>
<evidence type="ECO:0000313" key="3">
    <source>
        <dbReference type="Proteomes" id="UP000001868"/>
    </source>
</evidence>
<evidence type="ECO:0000259" key="1">
    <source>
        <dbReference type="Pfam" id="PF00364"/>
    </source>
</evidence>
<gene>
    <name evidence="2" type="primary">pdhC</name>
    <name evidence="2" type="ordered locus">PHZ_p0182</name>
</gene>
<reference evidence="2 3" key="1">
    <citation type="journal article" date="2008" name="BMC Genomics">
        <title>Complete genome of Phenylobacterium zucineum - a novel facultative intracellular bacterium isolated from human erythroleukemia cell line K562.</title>
        <authorList>
            <person name="Luo Y."/>
            <person name="Xu X."/>
            <person name="Ding Z."/>
            <person name="Liu Z."/>
            <person name="Zhang B."/>
            <person name="Yan Z."/>
            <person name="Sun J."/>
            <person name="Hu S."/>
            <person name="Hu X."/>
        </authorList>
    </citation>
    <scope>NUCLEOTIDE SEQUENCE [LARGE SCALE GENOMIC DNA]</scope>
    <source>
        <strain evidence="3">HLK1</strain>
        <plasmid evidence="3">HLK1</plasmid>
        <plasmid evidence="3">Plasmid pHLK1</plasmid>
    </source>
</reference>
<dbReference type="EMBL" id="CP000748">
    <property type="protein sequence ID" value="ACG80125.1"/>
    <property type="molecule type" value="Genomic_DNA"/>
</dbReference>
<organism evidence="2 3">
    <name type="scientific">Phenylobacterium zucineum (strain HLK1)</name>
    <dbReference type="NCBI Taxonomy" id="450851"/>
    <lineage>
        <taxon>Bacteria</taxon>
        <taxon>Pseudomonadati</taxon>
        <taxon>Pseudomonadota</taxon>
        <taxon>Alphaproteobacteria</taxon>
        <taxon>Caulobacterales</taxon>
        <taxon>Caulobacteraceae</taxon>
        <taxon>Phenylobacterium</taxon>
    </lineage>
</organism>
<keyword evidence="2" id="KW-0670">Pyruvate</keyword>
<dbReference type="HOGENOM" id="CLU_016733_7_7_5"/>
<dbReference type="SUPFAM" id="SSF51230">
    <property type="entry name" value="Single hybrid motif"/>
    <property type="match status" value="1"/>
</dbReference>
<dbReference type="AlphaFoldDB" id="B4RIF0"/>
<dbReference type="GO" id="GO:0016740">
    <property type="term" value="F:transferase activity"/>
    <property type="evidence" value="ECO:0007669"/>
    <property type="project" value="UniProtKB-KW"/>
</dbReference>
<proteinExistence type="predicted"/>
<dbReference type="Pfam" id="PF00364">
    <property type="entry name" value="Biotin_lipoyl"/>
    <property type="match status" value="1"/>
</dbReference>
<sequence length="84" mass="8936">MRRIAEIRASQDLWATSMLPEGTVERWMVETGATVARGDAVMEVRIEDALHEIVAPVSGRVVALAVVDAVIEPGSVLGEIAAPV</sequence>
<dbReference type="Proteomes" id="UP000001868">
    <property type="component" value="Plasmid pHLK1"/>
</dbReference>
<evidence type="ECO:0000313" key="2">
    <source>
        <dbReference type="EMBL" id="ACG80125.1"/>
    </source>
</evidence>
<accession>B4RIF0</accession>
<protein>
    <submittedName>
        <fullName evidence="2">Pyruvate dehydrogenase complex, E2 component, dihydrolipoamide acetyltransferase</fullName>
    </submittedName>
</protein>
<name>B4RIF0_PHEZH</name>
<keyword evidence="2" id="KW-0614">Plasmid</keyword>
<dbReference type="Gene3D" id="2.40.50.100">
    <property type="match status" value="1"/>
</dbReference>
<keyword evidence="3" id="KW-1185">Reference proteome</keyword>
<dbReference type="KEGG" id="pzu:PHZ_p0182"/>
<dbReference type="InterPro" id="IPR011053">
    <property type="entry name" value="Single_hybrid_motif"/>
</dbReference>
<feature type="domain" description="Lipoyl-binding" evidence="1">
    <location>
        <begin position="21"/>
        <end position="80"/>
    </location>
</feature>
<dbReference type="InterPro" id="IPR000089">
    <property type="entry name" value="Biotin_lipoyl"/>
</dbReference>
<geneLocation type="plasmid" evidence="3">
    <name>pHLK1</name>
</geneLocation>
<dbReference type="eggNOG" id="COG0508">
    <property type="taxonomic scope" value="Bacteria"/>
</dbReference>